<sequence length="49" mass="5334">MRLHVGHVTPPTAHHMLPIKCCVVRLLADAISWAVTFQADGTRKALLAS</sequence>
<evidence type="ECO:0000313" key="1">
    <source>
        <dbReference type="EMBL" id="AFJ91461.1"/>
    </source>
</evidence>
<reference evidence="1" key="1">
    <citation type="journal article" date="2012" name="Mol. Plant Microbe Interact.">
        <title>Rhizobial plasmids that cause impaired symbiotic nitrogen fixation and enhanced host invasion.</title>
        <authorList>
            <person name="Crook M.B."/>
            <person name="Lindsay D.P."/>
            <person name="Biggs M.B."/>
            <person name="Bentley J.S."/>
            <person name="Price J.C."/>
            <person name="Clement S.C."/>
            <person name="Clement M.J."/>
            <person name="Long S.R."/>
            <person name="Griffitts J.S."/>
        </authorList>
    </citation>
    <scope>NUCLEOTIDE SEQUENCE</scope>
    <source>
        <strain evidence="1">C017</strain>
        <plasmid evidence="1">pHRC017</plasmid>
    </source>
</reference>
<dbReference type="EMBL" id="JQ665880">
    <property type="protein sequence ID" value="AFJ91461.1"/>
    <property type="molecule type" value="Genomic_DNA"/>
</dbReference>
<organism evidence="1">
    <name type="scientific">Rhizobium meliloti</name>
    <name type="common">Ensifer meliloti</name>
    <name type="synonym">Sinorhizobium meliloti</name>
    <dbReference type="NCBI Taxonomy" id="382"/>
    <lineage>
        <taxon>Bacteria</taxon>
        <taxon>Pseudomonadati</taxon>
        <taxon>Pseudomonadota</taxon>
        <taxon>Alphaproteobacteria</taxon>
        <taxon>Hyphomicrobiales</taxon>
        <taxon>Rhizobiaceae</taxon>
        <taxon>Sinorhizobium/Ensifer group</taxon>
        <taxon>Sinorhizobium</taxon>
    </lineage>
</organism>
<accession>I2E1U3</accession>
<geneLocation type="plasmid" evidence="1">
    <name>pHRC017</name>
</geneLocation>
<name>I2E1U3_RHIML</name>
<proteinExistence type="predicted"/>
<gene>
    <name evidence="1" type="ORF">pHRC017_0369</name>
</gene>
<protein>
    <submittedName>
        <fullName evidence="1">Uncharacterized protein</fullName>
    </submittedName>
</protein>
<dbReference type="AlphaFoldDB" id="I2E1U3"/>
<keyword evidence="1" id="KW-0614">Plasmid</keyword>